<evidence type="ECO:0000313" key="11">
    <source>
        <dbReference type="Proteomes" id="UP001172083"/>
    </source>
</evidence>
<evidence type="ECO:0000259" key="9">
    <source>
        <dbReference type="Pfam" id="PF13847"/>
    </source>
</evidence>
<evidence type="ECO:0000256" key="7">
    <source>
        <dbReference type="ARBA" id="ARBA00047943"/>
    </source>
</evidence>
<dbReference type="PANTHER" id="PTHR43675:SF8">
    <property type="entry name" value="ARSENITE METHYLTRANSFERASE"/>
    <property type="match status" value="1"/>
</dbReference>
<evidence type="ECO:0000256" key="4">
    <source>
        <dbReference type="ARBA" id="ARBA00034521"/>
    </source>
</evidence>
<evidence type="ECO:0000256" key="1">
    <source>
        <dbReference type="ARBA" id="ARBA00022679"/>
    </source>
</evidence>
<evidence type="ECO:0000256" key="6">
    <source>
        <dbReference type="ARBA" id="ARBA00047941"/>
    </source>
</evidence>
<reference evidence="10" key="1">
    <citation type="submission" date="2023-06" db="EMBL/GenBank/DDBJ databases">
        <title>Genomic of Agaribacillus aureum.</title>
        <authorList>
            <person name="Wang G."/>
        </authorList>
    </citation>
    <scope>NUCLEOTIDE SEQUENCE</scope>
    <source>
        <strain evidence="10">BMA12</strain>
    </source>
</reference>
<dbReference type="GO" id="GO:0008168">
    <property type="term" value="F:methyltransferase activity"/>
    <property type="evidence" value="ECO:0007669"/>
    <property type="project" value="UniProtKB-KW"/>
</dbReference>
<gene>
    <name evidence="10" type="primary">arsM</name>
    <name evidence="10" type="ORF">QQ020_21050</name>
</gene>
<keyword evidence="2" id="KW-0949">S-adenosyl-L-methionine</keyword>
<comment type="catalytic activity">
    <reaction evidence="6">
        <text>arsenic triglutathione + [thioredoxin]-dithiol + S-adenosyl-L-methionine + 2 H2O = methylarsonous acid + [thioredoxin]-disulfide + 3 glutathione + S-adenosyl-L-homocysteine + H(+)</text>
        <dbReference type="Rhea" id="RHEA:69460"/>
        <dbReference type="Rhea" id="RHEA-COMP:10698"/>
        <dbReference type="Rhea" id="RHEA-COMP:10700"/>
        <dbReference type="ChEBI" id="CHEBI:15377"/>
        <dbReference type="ChEBI" id="CHEBI:15378"/>
        <dbReference type="ChEBI" id="CHEBI:17826"/>
        <dbReference type="ChEBI" id="CHEBI:29950"/>
        <dbReference type="ChEBI" id="CHEBI:50058"/>
        <dbReference type="ChEBI" id="CHEBI:57856"/>
        <dbReference type="ChEBI" id="CHEBI:57925"/>
        <dbReference type="ChEBI" id="CHEBI:59789"/>
        <dbReference type="ChEBI" id="CHEBI:183640"/>
        <dbReference type="EC" id="2.1.1.137"/>
    </reaction>
</comment>
<comment type="similarity">
    <text evidence="3">Belongs to the methyltransferase superfamily. Arsenite methyltransferase family.</text>
</comment>
<evidence type="ECO:0000256" key="3">
    <source>
        <dbReference type="ARBA" id="ARBA00034487"/>
    </source>
</evidence>
<evidence type="ECO:0000256" key="5">
    <source>
        <dbReference type="ARBA" id="ARBA00034545"/>
    </source>
</evidence>
<keyword evidence="11" id="KW-1185">Reference proteome</keyword>
<comment type="catalytic activity">
    <reaction evidence="8">
        <text>arsenic triglutathione + 3 [thioredoxin]-dithiol + 3 S-adenosyl-L-methionine = trimethylarsine + 3 [thioredoxin]-disulfide + 3 glutathione + 3 S-adenosyl-L-homocysteine + 3 H(+)</text>
        <dbReference type="Rhea" id="RHEA:69432"/>
        <dbReference type="Rhea" id="RHEA-COMP:10698"/>
        <dbReference type="Rhea" id="RHEA-COMP:10700"/>
        <dbReference type="ChEBI" id="CHEBI:15378"/>
        <dbReference type="ChEBI" id="CHEBI:27130"/>
        <dbReference type="ChEBI" id="CHEBI:29950"/>
        <dbReference type="ChEBI" id="CHEBI:50058"/>
        <dbReference type="ChEBI" id="CHEBI:57856"/>
        <dbReference type="ChEBI" id="CHEBI:57925"/>
        <dbReference type="ChEBI" id="CHEBI:59789"/>
        <dbReference type="ChEBI" id="CHEBI:183640"/>
        <dbReference type="EC" id="2.1.1.137"/>
    </reaction>
</comment>
<feature type="domain" description="Methyltransferase" evidence="9">
    <location>
        <begin position="70"/>
        <end position="216"/>
    </location>
</feature>
<protein>
    <recommendedName>
        <fullName evidence="5">Arsenite methyltransferase</fullName>
        <ecNumber evidence="4">2.1.1.137</ecNumber>
    </recommendedName>
</protein>
<keyword evidence="10" id="KW-0489">Methyltransferase</keyword>
<dbReference type="NCBIfam" id="NF008823">
    <property type="entry name" value="PRK11873.1"/>
    <property type="match status" value="1"/>
</dbReference>
<keyword evidence="1" id="KW-0808">Transferase</keyword>
<dbReference type="EC" id="2.1.1.137" evidence="4"/>
<dbReference type="SUPFAM" id="SSF53335">
    <property type="entry name" value="S-adenosyl-L-methionine-dependent methyltransferases"/>
    <property type="match status" value="1"/>
</dbReference>
<dbReference type="GO" id="GO:0032259">
    <property type="term" value="P:methylation"/>
    <property type="evidence" value="ECO:0007669"/>
    <property type="project" value="UniProtKB-KW"/>
</dbReference>
<dbReference type="InterPro" id="IPR025714">
    <property type="entry name" value="Methyltranfer_dom"/>
</dbReference>
<evidence type="ECO:0000256" key="8">
    <source>
        <dbReference type="ARBA" id="ARBA00048428"/>
    </source>
</evidence>
<comment type="caution">
    <text evidence="10">The sequence shown here is derived from an EMBL/GenBank/DDBJ whole genome shotgun (WGS) entry which is preliminary data.</text>
</comment>
<sequence length="264" mass="28732">MSNIIKETIKETYTNALESDAGCGCAPTCCSPSDSDSGSFAEDYSQLEGYNPDADYGLGCGLPTESAFIKPGDTVLDLGSGAGNDVFVARRTVGEKGKVIGIDMTTAMIEKANENKAKLGYNNVEFILGDIEEMPIPSEQIDVVISNCVLNLVEDKAKTYKEIYRVLKPRGRFSISDVVTTGALTKEMSAVVDLYAGCVAGAMVKENYLDVIKDAGFKDIKVEKEKAVYLPDDFLRRYLTKQELNEFRATNVEVLSVTVTGYKD</sequence>
<dbReference type="Proteomes" id="UP001172083">
    <property type="component" value="Unassembled WGS sequence"/>
</dbReference>
<comment type="catalytic activity">
    <reaction evidence="7">
        <text>arsenic triglutathione + 2 [thioredoxin]-dithiol + 2 S-adenosyl-L-methionine + H2O = dimethylarsinous acid + 2 [thioredoxin]-disulfide + 3 glutathione + 2 S-adenosyl-L-homocysteine + 2 H(+)</text>
        <dbReference type="Rhea" id="RHEA:69464"/>
        <dbReference type="Rhea" id="RHEA-COMP:10698"/>
        <dbReference type="Rhea" id="RHEA-COMP:10700"/>
        <dbReference type="ChEBI" id="CHEBI:15377"/>
        <dbReference type="ChEBI" id="CHEBI:15378"/>
        <dbReference type="ChEBI" id="CHEBI:23808"/>
        <dbReference type="ChEBI" id="CHEBI:29950"/>
        <dbReference type="ChEBI" id="CHEBI:50058"/>
        <dbReference type="ChEBI" id="CHEBI:57856"/>
        <dbReference type="ChEBI" id="CHEBI:57925"/>
        <dbReference type="ChEBI" id="CHEBI:59789"/>
        <dbReference type="ChEBI" id="CHEBI:183640"/>
        <dbReference type="EC" id="2.1.1.137"/>
    </reaction>
</comment>
<proteinExistence type="inferred from homology"/>
<dbReference type="Pfam" id="PF13847">
    <property type="entry name" value="Methyltransf_31"/>
    <property type="match status" value="1"/>
</dbReference>
<dbReference type="EMBL" id="JAUJEB010000005">
    <property type="protein sequence ID" value="MDN5214581.1"/>
    <property type="molecule type" value="Genomic_DNA"/>
</dbReference>
<name>A0ABT8LE24_9BACT</name>
<organism evidence="10 11">
    <name type="scientific">Agaribacillus aureus</name>
    <dbReference type="NCBI Taxonomy" id="3051825"/>
    <lineage>
        <taxon>Bacteria</taxon>
        <taxon>Pseudomonadati</taxon>
        <taxon>Bacteroidota</taxon>
        <taxon>Cytophagia</taxon>
        <taxon>Cytophagales</taxon>
        <taxon>Splendidivirgaceae</taxon>
        <taxon>Agaribacillus</taxon>
    </lineage>
</organism>
<dbReference type="RefSeq" id="WP_346759920.1">
    <property type="nucleotide sequence ID" value="NZ_JAUJEB010000005.1"/>
</dbReference>
<evidence type="ECO:0000313" key="10">
    <source>
        <dbReference type="EMBL" id="MDN5214581.1"/>
    </source>
</evidence>
<dbReference type="InterPro" id="IPR026669">
    <property type="entry name" value="Arsenite_MeTrfase-like"/>
</dbReference>
<dbReference type="Gene3D" id="3.40.50.150">
    <property type="entry name" value="Vaccinia Virus protein VP39"/>
    <property type="match status" value="1"/>
</dbReference>
<evidence type="ECO:0000256" key="2">
    <source>
        <dbReference type="ARBA" id="ARBA00022691"/>
    </source>
</evidence>
<dbReference type="CDD" id="cd02440">
    <property type="entry name" value="AdoMet_MTases"/>
    <property type="match status" value="1"/>
</dbReference>
<dbReference type="PANTHER" id="PTHR43675">
    <property type="entry name" value="ARSENITE METHYLTRANSFERASE"/>
    <property type="match status" value="1"/>
</dbReference>
<dbReference type="InterPro" id="IPR029063">
    <property type="entry name" value="SAM-dependent_MTases_sf"/>
</dbReference>
<accession>A0ABT8LE24</accession>